<evidence type="ECO:0000256" key="1">
    <source>
        <dbReference type="ARBA" id="ARBA00006010"/>
    </source>
</evidence>
<feature type="signal peptide" evidence="3">
    <location>
        <begin position="1"/>
        <end position="26"/>
    </location>
</feature>
<keyword evidence="2 3" id="KW-0732">Signal</keyword>
<organism evidence="4 5">
    <name type="scientific">Vigna unguiculata</name>
    <name type="common">Cowpea</name>
    <dbReference type="NCBI Taxonomy" id="3917"/>
    <lineage>
        <taxon>Eukaryota</taxon>
        <taxon>Viridiplantae</taxon>
        <taxon>Streptophyta</taxon>
        <taxon>Embryophyta</taxon>
        <taxon>Tracheophyta</taxon>
        <taxon>Spermatophyta</taxon>
        <taxon>Magnoliopsida</taxon>
        <taxon>eudicotyledons</taxon>
        <taxon>Gunneridae</taxon>
        <taxon>Pentapetalae</taxon>
        <taxon>rosids</taxon>
        <taxon>fabids</taxon>
        <taxon>Fabales</taxon>
        <taxon>Fabaceae</taxon>
        <taxon>Papilionoideae</taxon>
        <taxon>50 kb inversion clade</taxon>
        <taxon>NPAAA clade</taxon>
        <taxon>indigoferoid/millettioid clade</taxon>
        <taxon>Phaseoleae</taxon>
        <taxon>Vigna</taxon>
    </lineage>
</organism>
<name>A0A4D6MNM8_VIGUN</name>
<dbReference type="AlphaFoldDB" id="A0A4D6MNM8"/>
<dbReference type="InterPro" id="IPR006969">
    <property type="entry name" value="Stig-like"/>
</dbReference>
<evidence type="ECO:0000313" key="5">
    <source>
        <dbReference type="Proteomes" id="UP000501690"/>
    </source>
</evidence>
<reference evidence="4 5" key="1">
    <citation type="submission" date="2019-04" db="EMBL/GenBank/DDBJ databases">
        <title>An improved genome assembly and genetic linkage map for asparagus bean, Vigna unguiculata ssp. sesquipedialis.</title>
        <authorList>
            <person name="Xia Q."/>
            <person name="Zhang R."/>
            <person name="Dong Y."/>
        </authorList>
    </citation>
    <scope>NUCLEOTIDE SEQUENCE [LARGE SCALE GENOMIC DNA]</scope>
    <source>
        <tissue evidence="4">Leaf</tissue>
    </source>
</reference>
<accession>A0A4D6MNM8</accession>
<gene>
    <name evidence="4" type="ORF">DEO72_LG7g3039</name>
</gene>
<feature type="chain" id="PRO_5020029107" evidence="3">
    <location>
        <begin position="27"/>
        <end position="187"/>
    </location>
</feature>
<sequence length="187" mass="19841">MGLQAQCSALAMLVLVLVLFLMRIEGNPIIPMEVIERGIESTSLVENDGVNQITGCAARPLICSRGELLPRFMCCGDRCVDVTLDNDNCGICNFRCPFNRLCCGRLCIDPLTNIFNCGGCGNVCPFGRLCILGSCGFERALPVPEPPLPVLVPPTPVPPTPFTVSGAGVRITMVPSGAFTAGIEEPA</sequence>
<dbReference type="PANTHER" id="PTHR33227:SF58">
    <property type="entry name" value="STIGMA-SPECIFIC STIG1 FAMILY PROTEIN"/>
    <property type="match status" value="1"/>
</dbReference>
<proteinExistence type="inferred from homology"/>
<dbReference type="Proteomes" id="UP000501690">
    <property type="component" value="Linkage Group LG7"/>
</dbReference>
<dbReference type="EMBL" id="CP039351">
    <property type="protein sequence ID" value="QCE01739.1"/>
    <property type="molecule type" value="Genomic_DNA"/>
</dbReference>
<evidence type="ECO:0000256" key="3">
    <source>
        <dbReference type="SAM" id="SignalP"/>
    </source>
</evidence>
<keyword evidence="5" id="KW-1185">Reference proteome</keyword>
<dbReference type="Pfam" id="PF04885">
    <property type="entry name" value="Stig1"/>
    <property type="match status" value="1"/>
</dbReference>
<protein>
    <submittedName>
        <fullName evidence="4">Stigma-specific protein Stig1</fullName>
    </submittedName>
</protein>
<dbReference type="PANTHER" id="PTHR33227">
    <property type="entry name" value="STIGMA-SPECIFIC STIG1-LIKE PROTEIN 3"/>
    <property type="match status" value="1"/>
</dbReference>
<evidence type="ECO:0000256" key="2">
    <source>
        <dbReference type="ARBA" id="ARBA00022729"/>
    </source>
</evidence>
<evidence type="ECO:0000313" key="4">
    <source>
        <dbReference type="EMBL" id="QCE01739.1"/>
    </source>
</evidence>
<comment type="similarity">
    <text evidence="1">Belongs to the STIG1 family.</text>
</comment>